<evidence type="ECO:0000313" key="3">
    <source>
        <dbReference type="Proteomes" id="UP001056012"/>
    </source>
</evidence>
<dbReference type="VEuPathDB" id="FungiDB:yc1106_07122"/>
<dbReference type="Proteomes" id="UP001056012">
    <property type="component" value="Chromosome 5"/>
</dbReference>
<dbReference type="AlphaFoldDB" id="A0A9Q8ZGP1"/>
<feature type="compositionally biased region" description="Low complexity" evidence="1">
    <location>
        <begin position="348"/>
        <end position="357"/>
    </location>
</feature>
<feature type="compositionally biased region" description="Basic residues" evidence="1">
    <location>
        <begin position="443"/>
        <end position="455"/>
    </location>
</feature>
<gene>
    <name evidence="2" type="ORF">yc1106_07122</name>
</gene>
<reference evidence="2" key="1">
    <citation type="submission" date="2021-12" db="EMBL/GenBank/DDBJ databases">
        <title>Curvularia clavata genome.</title>
        <authorList>
            <person name="Cao Y."/>
        </authorList>
    </citation>
    <scope>NUCLEOTIDE SEQUENCE</scope>
    <source>
        <strain evidence="2">Yc1106</strain>
    </source>
</reference>
<protein>
    <submittedName>
        <fullName evidence="2">Uncharacterized protein</fullName>
    </submittedName>
</protein>
<name>A0A9Q8ZGP1_CURCL</name>
<keyword evidence="3" id="KW-1185">Reference proteome</keyword>
<feature type="region of interest" description="Disordered" evidence="1">
    <location>
        <begin position="283"/>
        <end position="455"/>
    </location>
</feature>
<feature type="compositionally biased region" description="Polar residues" evidence="1">
    <location>
        <begin position="419"/>
        <end position="433"/>
    </location>
</feature>
<evidence type="ECO:0000313" key="2">
    <source>
        <dbReference type="EMBL" id="USP79848.1"/>
    </source>
</evidence>
<feature type="region of interest" description="Disordered" evidence="1">
    <location>
        <begin position="148"/>
        <end position="243"/>
    </location>
</feature>
<feature type="compositionally biased region" description="Polar residues" evidence="1">
    <location>
        <begin position="366"/>
        <end position="378"/>
    </location>
</feature>
<accession>A0A9Q8ZGP1</accession>
<feature type="compositionally biased region" description="Low complexity" evidence="1">
    <location>
        <begin position="322"/>
        <end position="333"/>
    </location>
</feature>
<dbReference type="EMBL" id="CP089278">
    <property type="protein sequence ID" value="USP79848.1"/>
    <property type="molecule type" value="Genomic_DNA"/>
</dbReference>
<feature type="compositionally biased region" description="Low complexity" evidence="1">
    <location>
        <begin position="379"/>
        <end position="395"/>
    </location>
</feature>
<feature type="compositionally biased region" description="Polar residues" evidence="1">
    <location>
        <begin position="161"/>
        <end position="187"/>
    </location>
</feature>
<evidence type="ECO:0000256" key="1">
    <source>
        <dbReference type="SAM" id="MobiDB-lite"/>
    </source>
</evidence>
<feature type="compositionally biased region" description="Basic residues" evidence="1">
    <location>
        <begin position="202"/>
        <end position="215"/>
    </location>
</feature>
<organism evidence="2 3">
    <name type="scientific">Curvularia clavata</name>
    <dbReference type="NCBI Taxonomy" id="95742"/>
    <lineage>
        <taxon>Eukaryota</taxon>
        <taxon>Fungi</taxon>
        <taxon>Dikarya</taxon>
        <taxon>Ascomycota</taxon>
        <taxon>Pezizomycotina</taxon>
        <taxon>Dothideomycetes</taxon>
        <taxon>Pleosporomycetidae</taxon>
        <taxon>Pleosporales</taxon>
        <taxon>Pleosporineae</taxon>
        <taxon>Pleosporaceae</taxon>
        <taxon>Curvularia</taxon>
    </lineage>
</organism>
<dbReference type="OrthoDB" id="3932653at2759"/>
<proteinExistence type="predicted"/>
<sequence>MPHWGRPPGGSSGVGRYFEGVDDDVHRFQELSSDDEKGGVVIDQEFSPALNGKNMNPDELYFNDMDIRAWESRTSAVAEPMHGPVHGYGSYHDEYFGGPGETINSAEVEEILFRRVLDKIRLARAAGNTDVSLSAEELDAYQSRLHGARASAVRPDPQPRPTSASFPNDTASVLSYETTGKPGTSSSRSKKNQQRTSMFGSKSKKEKRSSGHKRTSTASTTEGHAPPSGFIVPGPDGQPTYAPINAYEGSLVHEHEPLHPMPRSNSETGYHVAAPMRPPSMVNMLGSFPESECGYQPPTSPLPDHVTSSRQSGHEADVPLGSRTRSSSIQSSRLVPFPVEPYQYHNFSPTSSSSSPTSPQPPYTRRISSAVSEASYTSVPRRVPQAPAPASASTPMPLPRVVKGGVSQDTHTDAALATQGYSSATPVQAQTTVKDGGGGHGGERRRKSGKNRKKG</sequence>